<evidence type="ECO:0000256" key="2">
    <source>
        <dbReference type="ARBA" id="ARBA00022846"/>
    </source>
</evidence>
<keyword evidence="2" id="KW-0282">Flagellum</keyword>
<dbReference type="FunFam" id="1.20.890.10:FF:000004">
    <property type="entry name" value="ropporin-1-like protein isoform X2"/>
    <property type="match status" value="1"/>
</dbReference>
<proteinExistence type="inferred from homology"/>
<evidence type="ECO:0000256" key="3">
    <source>
        <dbReference type="ARBA" id="ARBA00023069"/>
    </source>
</evidence>
<dbReference type="CDD" id="cd23019">
    <property type="entry name" value="DD_ROP"/>
    <property type="match status" value="1"/>
</dbReference>
<organism evidence="6 7">
    <name type="scientific">Oopsacas minuta</name>
    <dbReference type="NCBI Taxonomy" id="111878"/>
    <lineage>
        <taxon>Eukaryota</taxon>
        <taxon>Metazoa</taxon>
        <taxon>Porifera</taxon>
        <taxon>Hexactinellida</taxon>
        <taxon>Hexasterophora</taxon>
        <taxon>Lyssacinosida</taxon>
        <taxon>Leucopsacidae</taxon>
        <taxon>Oopsacas</taxon>
    </lineage>
</organism>
<dbReference type="SUPFAM" id="SSF47391">
    <property type="entry name" value="Dimerization-anchoring domain of cAMP-dependent PK regulatory subunit"/>
    <property type="match status" value="1"/>
</dbReference>
<comment type="subcellular location">
    <subcellularLocation>
        <location evidence="1">Cell projection</location>
        <location evidence="1">Cilium</location>
        <location evidence="1">Flagellum</location>
    </subcellularLocation>
</comment>
<dbReference type="Gene3D" id="1.20.890.10">
    <property type="entry name" value="cAMP-dependent protein kinase regulatory subunit, dimerization-anchoring domain"/>
    <property type="match status" value="1"/>
</dbReference>
<comment type="similarity">
    <text evidence="5">Belongs to the ropporin family.</text>
</comment>
<dbReference type="Proteomes" id="UP001165289">
    <property type="component" value="Unassembled WGS sequence"/>
</dbReference>
<dbReference type="InterPro" id="IPR047844">
    <property type="entry name" value="ROP_DD"/>
</dbReference>
<evidence type="ECO:0000256" key="5">
    <source>
        <dbReference type="ARBA" id="ARBA00035651"/>
    </source>
</evidence>
<evidence type="ECO:0000313" key="7">
    <source>
        <dbReference type="Proteomes" id="UP001165289"/>
    </source>
</evidence>
<dbReference type="AlphaFoldDB" id="A0AAV7JAS4"/>
<name>A0AAV7JAS4_9METZ</name>
<evidence type="ECO:0000256" key="4">
    <source>
        <dbReference type="ARBA" id="ARBA00023273"/>
    </source>
</evidence>
<accession>A0AAV7JAS4</accession>
<comment type="caution">
    <text evidence="6">The sequence shown here is derived from an EMBL/GenBank/DDBJ whole genome shotgun (WGS) entry which is preliminary data.</text>
</comment>
<keyword evidence="3" id="KW-0969">Cilium</keyword>
<sequence>MHPTSEGPIYCSDQIKIPPELPEIMKQFTKAAIRTQPADLLAWSSAYFEALSKGEEPPVKDRLEIPMPTFDKGGMSKGLLKVLHKQLGIQVDLDVTSLESKWLRLGMTKNVLQELLGLGGFNVGSGKGETLTLSKLLVLACSMLNRTLTDTMTMVCEILSSDPDGGAARIPLALFTELFEFLYKKDGRVTSEQSEQLIIYLTEIGSKQEDMVGSADFRHKDCPVLGMVV</sequence>
<dbReference type="GO" id="GO:0031514">
    <property type="term" value="C:motile cilium"/>
    <property type="evidence" value="ECO:0007669"/>
    <property type="project" value="UniProtKB-SubCell"/>
</dbReference>
<keyword evidence="4" id="KW-0966">Cell projection</keyword>
<evidence type="ECO:0000313" key="6">
    <source>
        <dbReference type="EMBL" id="KAI6645800.1"/>
    </source>
</evidence>
<reference evidence="6 7" key="1">
    <citation type="journal article" date="2023" name="BMC Biol.">
        <title>The compact genome of the sponge Oopsacas minuta (Hexactinellida) is lacking key metazoan core genes.</title>
        <authorList>
            <person name="Santini S."/>
            <person name="Schenkelaars Q."/>
            <person name="Jourda C."/>
            <person name="Duchesne M."/>
            <person name="Belahbib H."/>
            <person name="Rocher C."/>
            <person name="Selva M."/>
            <person name="Riesgo A."/>
            <person name="Vervoort M."/>
            <person name="Leys S.P."/>
            <person name="Kodjabachian L."/>
            <person name="Le Bivic A."/>
            <person name="Borchiellini C."/>
            <person name="Claverie J.M."/>
            <person name="Renard E."/>
        </authorList>
    </citation>
    <scope>NUCLEOTIDE SEQUENCE [LARGE SCALE GENOMIC DNA]</scope>
    <source>
        <strain evidence="6">SPO-2</strain>
    </source>
</reference>
<dbReference type="PANTHER" id="PTHR14952">
    <property type="entry name" value="ROPPORIN-1-LIKE PROTEIN"/>
    <property type="match status" value="1"/>
</dbReference>
<protein>
    <submittedName>
        <fullName evidence="6">Ropporin-1-like protein</fullName>
    </submittedName>
</protein>
<evidence type="ECO:0000256" key="1">
    <source>
        <dbReference type="ARBA" id="ARBA00004230"/>
    </source>
</evidence>
<keyword evidence="7" id="KW-1185">Reference proteome</keyword>
<dbReference type="EMBL" id="JAKMXF010000365">
    <property type="protein sequence ID" value="KAI6645800.1"/>
    <property type="molecule type" value="Genomic_DNA"/>
</dbReference>
<dbReference type="PANTHER" id="PTHR14952:SF9">
    <property type="entry name" value="EF-HAND DOMAIN-CONTAINING PROTEIN"/>
    <property type="match status" value="1"/>
</dbReference>
<gene>
    <name evidence="6" type="ORF">LOD99_13062</name>
</gene>